<reference evidence="3" key="1">
    <citation type="journal article" date="2019" name="bioRxiv">
        <title>The Genome of the Zebra Mussel, Dreissena polymorpha: A Resource for Invasive Species Research.</title>
        <authorList>
            <person name="McCartney M.A."/>
            <person name="Auch B."/>
            <person name="Kono T."/>
            <person name="Mallez S."/>
            <person name="Zhang Y."/>
            <person name="Obille A."/>
            <person name="Becker A."/>
            <person name="Abrahante J.E."/>
            <person name="Garbe J."/>
            <person name="Badalamenti J.P."/>
            <person name="Herman A."/>
            <person name="Mangelson H."/>
            <person name="Liachko I."/>
            <person name="Sullivan S."/>
            <person name="Sone E.D."/>
            <person name="Koren S."/>
            <person name="Silverstein K.A.T."/>
            <person name="Beckman K.B."/>
            <person name="Gohl D.M."/>
        </authorList>
    </citation>
    <scope>NUCLEOTIDE SEQUENCE</scope>
    <source>
        <strain evidence="3">Duluth1</strain>
        <tissue evidence="3">Whole animal</tissue>
    </source>
</reference>
<evidence type="ECO:0000259" key="2">
    <source>
        <dbReference type="Pfam" id="PF20499"/>
    </source>
</evidence>
<dbReference type="Pfam" id="PF20499">
    <property type="entry name" value="DUF6729"/>
    <property type="match status" value="1"/>
</dbReference>
<evidence type="ECO:0000313" key="3">
    <source>
        <dbReference type="EMBL" id="KAH3786652.1"/>
    </source>
</evidence>
<dbReference type="Proteomes" id="UP000828390">
    <property type="component" value="Unassembled WGS sequence"/>
</dbReference>
<sequence length="155" mass="17329">MDPTAVMQDGADLSLLQGDPSDQAGSVPADQDGAGDSFYIIATENLHCINCKKNQIGWSDAILDQLDPATRSSFPVQMMYHSACDNRVIYLLRQRGLGNSATQLQKQITELHNLRWTKQQLQYMSDCALYRKSVQSKVILTTTFKEPPPHYPLPT</sequence>
<dbReference type="PANTHER" id="PTHR24401">
    <property type="entry name" value="SI:CH211-243P7.3-RELATED"/>
    <property type="match status" value="1"/>
</dbReference>
<dbReference type="InterPro" id="IPR046616">
    <property type="entry name" value="DUF6729"/>
</dbReference>
<dbReference type="OrthoDB" id="8942218at2759"/>
<gene>
    <name evidence="3" type="ORF">DPMN_164759</name>
</gene>
<dbReference type="PANTHER" id="PTHR24401:SF29">
    <property type="entry name" value="SI:CH211-243P7.3-RELATED"/>
    <property type="match status" value="1"/>
</dbReference>
<feature type="domain" description="DUF6729" evidence="2">
    <location>
        <begin position="36"/>
        <end position="155"/>
    </location>
</feature>
<protein>
    <recommendedName>
        <fullName evidence="2">DUF6729 domain-containing protein</fullName>
    </recommendedName>
</protein>
<dbReference type="EMBL" id="JAIWYP010000008">
    <property type="protein sequence ID" value="KAH3786652.1"/>
    <property type="molecule type" value="Genomic_DNA"/>
</dbReference>
<reference evidence="3" key="2">
    <citation type="submission" date="2020-11" db="EMBL/GenBank/DDBJ databases">
        <authorList>
            <person name="McCartney M.A."/>
            <person name="Auch B."/>
            <person name="Kono T."/>
            <person name="Mallez S."/>
            <person name="Becker A."/>
            <person name="Gohl D.M."/>
            <person name="Silverstein K.A.T."/>
            <person name="Koren S."/>
            <person name="Bechman K.B."/>
            <person name="Herman A."/>
            <person name="Abrahante J.E."/>
            <person name="Garbe J."/>
        </authorList>
    </citation>
    <scope>NUCLEOTIDE SEQUENCE</scope>
    <source>
        <strain evidence="3">Duluth1</strain>
        <tissue evidence="3">Whole animal</tissue>
    </source>
</reference>
<feature type="region of interest" description="Disordered" evidence="1">
    <location>
        <begin position="1"/>
        <end position="30"/>
    </location>
</feature>
<keyword evidence="4" id="KW-1185">Reference proteome</keyword>
<dbReference type="AlphaFoldDB" id="A0A9D4IVX8"/>
<evidence type="ECO:0000313" key="4">
    <source>
        <dbReference type="Proteomes" id="UP000828390"/>
    </source>
</evidence>
<proteinExistence type="predicted"/>
<organism evidence="3 4">
    <name type="scientific">Dreissena polymorpha</name>
    <name type="common">Zebra mussel</name>
    <name type="synonym">Mytilus polymorpha</name>
    <dbReference type="NCBI Taxonomy" id="45954"/>
    <lineage>
        <taxon>Eukaryota</taxon>
        <taxon>Metazoa</taxon>
        <taxon>Spiralia</taxon>
        <taxon>Lophotrochozoa</taxon>
        <taxon>Mollusca</taxon>
        <taxon>Bivalvia</taxon>
        <taxon>Autobranchia</taxon>
        <taxon>Heteroconchia</taxon>
        <taxon>Euheterodonta</taxon>
        <taxon>Imparidentia</taxon>
        <taxon>Neoheterodontei</taxon>
        <taxon>Myida</taxon>
        <taxon>Dreissenoidea</taxon>
        <taxon>Dreissenidae</taxon>
        <taxon>Dreissena</taxon>
    </lineage>
</organism>
<comment type="caution">
    <text evidence="3">The sequence shown here is derived from an EMBL/GenBank/DDBJ whole genome shotgun (WGS) entry which is preliminary data.</text>
</comment>
<name>A0A9D4IVX8_DREPO</name>
<accession>A0A9D4IVX8</accession>
<evidence type="ECO:0000256" key="1">
    <source>
        <dbReference type="SAM" id="MobiDB-lite"/>
    </source>
</evidence>